<accession>A0A0F9M4I4</accession>
<reference evidence="3" key="1">
    <citation type="journal article" date="2015" name="Nature">
        <title>Complex archaea that bridge the gap between prokaryotes and eukaryotes.</title>
        <authorList>
            <person name="Spang A."/>
            <person name="Saw J.H."/>
            <person name="Jorgensen S.L."/>
            <person name="Zaremba-Niedzwiedzka K."/>
            <person name="Martijn J."/>
            <person name="Lind A.E."/>
            <person name="van Eijk R."/>
            <person name="Schleper C."/>
            <person name="Guy L."/>
            <person name="Ettema T.J."/>
        </authorList>
    </citation>
    <scope>NUCLEOTIDE SEQUENCE</scope>
</reference>
<dbReference type="Gene3D" id="3.30.110.40">
    <property type="entry name" value="TusA-like domain"/>
    <property type="match status" value="1"/>
</dbReference>
<dbReference type="InterPro" id="IPR036868">
    <property type="entry name" value="TusA-like_sf"/>
</dbReference>
<name>A0A0F9M4I4_9ZZZZ</name>
<feature type="domain" description="UPF0033" evidence="2">
    <location>
        <begin position="15"/>
        <end position="39"/>
    </location>
</feature>
<dbReference type="Pfam" id="PF01206">
    <property type="entry name" value="TusA"/>
    <property type="match status" value="1"/>
</dbReference>
<dbReference type="SUPFAM" id="SSF64307">
    <property type="entry name" value="SirA-like"/>
    <property type="match status" value="1"/>
</dbReference>
<protein>
    <recommendedName>
        <fullName evidence="2">UPF0033 domain-containing protein</fullName>
    </recommendedName>
</protein>
<sequence length="83" mass="9251">MGVKFEKKEDGKYMLDVCGFVCPHPQIYCKKSLEKINSGDELEVFFDNPSSGETIVQMCDAAGHEISDLQKDGSKLIYTITKA</sequence>
<evidence type="ECO:0000259" key="2">
    <source>
        <dbReference type="PROSITE" id="PS01148"/>
    </source>
</evidence>
<evidence type="ECO:0000256" key="1">
    <source>
        <dbReference type="ARBA" id="ARBA00008984"/>
    </source>
</evidence>
<dbReference type="InterPro" id="IPR001455">
    <property type="entry name" value="TusA-like"/>
</dbReference>
<comment type="similarity">
    <text evidence="1">Belongs to the sulfur carrier protein TusA family.</text>
</comment>
<dbReference type="PANTHER" id="PTHR33279:SF6">
    <property type="entry name" value="SULFUR CARRIER PROTEIN YEDF-RELATED"/>
    <property type="match status" value="1"/>
</dbReference>
<organism evidence="3">
    <name type="scientific">marine sediment metagenome</name>
    <dbReference type="NCBI Taxonomy" id="412755"/>
    <lineage>
        <taxon>unclassified sequences</taxon>
        <taxon>metagenomes</taxon>
        <taxon>ecological metagenomes</taxon>
    </lineage>
</organism>
<dbReference type="EMBL" id="LAZR01009613">
    <property type="protein sequence ID" value="KKM71560.1"/>
    <property type="molecule type" value="Genomic_DNA"/>
</dbReference>
<comment type="caution">
    <text evidence="3">The sequence shown here is derived from an EMBL/GenBank/DDBJ whole genome shotgun (WGS) entry which is preliminary data.</text>
</comment>
<dbReference type="CDD" id="cd00291">
    <property type="entry name" value="SirA_YedF_YeeD"/>
    <property type="match status" value="1"/>
</dbReference>
<dbReference type="AlphaFoldDB" id="A0A0F9M4I4"/>
<evidence type="ECO:0000313" key="3">
    <source>
        <dbReference type="EMBL" id="KKM71560.1"/>
    </source>
</evidence>
<dbReference type="PROSITE" id="PS01148">
    <property type="entry name" value="UPF0033"/>
    <property type="match status" value="1"/>
</dbReference>
<gene>
    <name evidence="3" type="ORF">LCGC14_1429340</name>
</gene>
<dbReference type="PANTHER" id="PTHR33279">
    <property type="entry name" value="SULFUR CARRIER PROTEIN YEDF-RELATED"/>
    <property type="match status" value="1"/>
</dbReference>
<proteinExistence type="inferred from homology"/>